<name>A0A2Z7BNK0_9LAMI</name>
<sequence length="516" mass="57284">MRSVVSKHGSRSSPRRLAPTNFTRKLALQRLAVVVLLIRSTTGITTPSSVYTRKHEESFTGGISSSRWSEQVQPRQAAAHGGGRRRVEEAAAESGRGRRGAAMSRVWSVLYRQCSPRSSINRHVMGLDRLNGPGVGPGPYEHSVQVRRRGSIIIPIDDQIGPIYTVYKTGTCVTLNGSGIQLAVGPQQLRLRNHNFGLTHRIMVKRPATSPHDPLGITDSSCKNQSVMVSVQYGSFNTYIPIRSTIIGKSRVARDPITMHTSWRSNSDIACVTRRTVNPRQRSIDSYMHRDLTQSRHLMTPTESVKRVKVRHLSCRVSMTFRVVRADLYNQDLDLSTRQMVISTYKGERWSTVRQSTQLVNSQTVNSAGQQSDSQLSWSTVRQSTQLVNSQTVNSAGQQSDSQLSWSTVRQSTQLVNSQTVNSAGQQSDSQLSWSTVRQSTQLVNSQTVNSAGQQSTHLWIGQLSFGLVNSALDGQFIFEKVNSAHEFQQVATRVTNQITSGKPIVTAELKRLMVN</sequence>
<feature type="region of interest" description="Disordered" evidence="1">
    <location>
        <begin position="53"/>
        <end position="95"/>
    </location>
</feature>
<proteinExistence type="predicted"/>
<reference evidence="2 3" key="1">
    <citation type="journal article" date="2015" name="Proc. Natl. Acad. Sci. U.S.A.">
        <title>The resurrection genome of Boea hygrometrica: A blueprint for survival of dehydration.</title>
        <authorList>
            <person name="Xiao L."/>
            <person name="Yang G."/>
            <person name="Zhang L."/>
            <person name="Yang X."/>
            <person name="Zhao S."/>
            <person name="Ji Z."/>
            <person name="Zhou Q."/>
            <person name="Hu M."/>
            <person name="Wang Y."/>
            <person name="Chen M."/>
            <person name="Xu Y."/>
            <person name="Jin H."/>
            <person name="Xiao X."/>
            <person name="Hu G."/>
            <person name="Bao F."/>
            <person name="Hu Y."/>
            <person name="Wan P."/>
            <person name="Li L."/>
            <person name="Deng X."/>
            <person name="Kuang T."/>
            <person name="Xiang C."/>
            <person name="Zhu J.K."/>
            <person name="Oliver M.J."/>
            <person name="He Y."/>
        </authorList>
    </citation>
    <scope>NUCLEOTIDE SEQUENCE [LARGE SCALE GENOMIC DNA]</scope>
    <source>
        <strain evidence="3">cv. XS01</strain>
    </source>
</reference>
<accession>A0A2Z7BNK0</accession>
<organism evidence="2 3">
    <name type="scientific">Dorcoceras hygrometricum</name>
    <dbReference type="NCBI Taxonomy" id="472368"/>
    <lineage>
        <taxon>Eukaryota</taxon>
        <taxon>Viridiplantae</taxon>
        <taxon>Streptophyta</taxon>
        <taxon>Embryophyta</taxon>
        <taxon>Tracheophyta</taxon>
        <taxon>Spermatophyta</taxon>
        <taxon>Magnoliopsida</taxon>
        <taxon>eudicotyledons</taxon>
        <taxon>Gunneridae</taxon>
        <taxon>Pentapetalae</taxon>
        <taxon>asterids</taxon>
        <taxon>lamiids</taxon>
        <taxon>Lamiales</taxon>
        <taxon>Gesneriaceae</taxon>
        <taxon>Didymocarpoideae</taxon>
        <taxon>Trichosporeae</taxon>
        <taxon>Loxocarpinae</taxon>
        <taxon>Dorcoceras</taxon>
    </lineage>
</organism>
<protein>
    <submittedName>
        <fullName evidence="2">Uncharacterized protein</fullName>
    </submittedName>
</protein>
<dbReference type="Proteomes" id="UP000250235">
    <property type="component" value="Unassembled WGS sequence"/>
</dbReference>
<feature type="compositionally biased region" description="Polar residues" evidence="1">
    <location>
        <begin position="61"/>
        <end position="74"/>
    </location>
</feature>
<evidence type="ECO:0000256" key="1">
    <source>
        <dbReference type="SAM" id="MobiDB-lite"/>
    </source>
</evidence>
<dbReference type="AlphaFoldDB" id="A0A2Z7BNK0"/>
<gene>
    <name evidence="2" type="ORF">F511_20092</name>
</gene>
<dbReference type="EMBL" id="KV003915">
    <property type="protein sequence ID" value="KZV36193.1"/>
    <property type="molecule type" value="Genomic_DNA"/>
</dbReference>
<keyword evidence="3" id="KW-1185">Reference proteome</keyword>
<evidence type="ECO:0000313" key="3">
    <source>
        <dbReference type="Proteomes" id="UP000250235"/>
    </source>
</evidence>
<evidence type="ECO:0000313" key="2">
    <source>
        <dbReference type="EMBL" id="KZV36193.1"/>
    </source>
</evidence>